<organism evidence="3 4">
    <name type="scientific">Cellulomonas alba</name>
    <dbReference type="NCBI Taxonomy" id="3053467"/>
    <lineage>
        <taxon>Bacteria</taxon>
        <taxon>Bacillati</taxon>
        <taxon>Actinomycetota</taxon>
        <taxon>Actinomycetes</taxon>
        <taxon>Micrococcales</taxon>
        <taxon>Cellulomonadaceae</taxon>
        <taxon>Cellulomonas</taxon>
    </lineage>
</organism>
<dbReference type="Pfam" id="PF13462">
    <property type="entry name" value="Thioredoxin_4"/>
    <property type="match status" value="1"/>
</dbReference>
<keyword evidence="1" id="KW-0472">Membrane</keyword>
<evidence type="ECO:0000313" key="4">
    <source>
        <dbReference type="Proteomes" id="UP001529338"/>
    </source>
</evidence>
<gene>
    <name evidence="3" type="ORF">QRT04_10750</name>
</gene>
<keyword evidence="4" id="KW-1185">Reference proteome</keyword>
<feature type="domain" description="Thioredoxin-like fold" evidence="2">
    <location>
        <begin position="112"/>
        <end position="287"/>
    </location>
</feature>
<keyword evidence="1" id="KW-0812">Transmembrane</keyword>
<evidence type="ECO:0000259" key="2">
    <source>
        <dbReference type="Pfam" id="PF13462"/>
    </source>
</evidence>
<dbReference type="Gene3D" id="3.40.30.10">
    <property type="entry name" value="Glutaredoxin"/>
    <property type="match status" value="1"/>
</dbReference>
<dbReference type="Proteomes" id="UP001529338">
    <property type="component" value="Unassembled WGS sequence"/>
</dbReference>
<evidence type="ECO:0000313" key="3">
    <source>
        <dbReference type="EMBL" id="MDM7855409.1"/>
    </source>
</evidence>
<dbReference type="EMBL" id="JAUCGQ010000001">
    <property type="protein sequence ID" value="MDM7855409.1"/>
    <property type="molecule type" value="Genomic_DNA"/>
</dbReference>
<dbReference type="SUPFAM" id="SSF52833">
    <property type="entry name" value="Thioredoxin-like"/>
    <property type="match status" value="1"/>
</dbReference>
<name>A0ABT7SH90_9CELL</name>
<comment type="caution">
    <text evidence="3">The sequence shown here is derived from an EMBL/GenBank/DDBJ whole genome shotgun (WGS) entry which is preliminary data.</text>
</comment>
<dbReference type="CDD" id="cd02972">
    <property type="entry name" value="DsbA_family"/>
    <property type="match status" value="1"/>
</dbReference>
<evidence type="ECO:0000256" key="1">
    <source>
        <dbReference type="SAM" id="Phobius"/>
    </source>
</evidence>
<feature type="transmembrane region" description="Helical" evidence="1">
    <location>
        <begin position="37"/>
        <end position="57"/>
    </location>
</feature>
<accession>A0ABT7SH90</accession>
<reference evidence="3 4" key="1">
    <citation type="submission" date="2023-06" db="EMBL/GenBank/DDBJ databases">
        <title>Cellulomonas sp. MW4 Whole genome sequence.</title>
        <authorList>
            <person name="Park S."/>
        </authorList>
    </citation>
    <scope>NUCLEOTIDE SEQUENCE [LARGE SCALE GENOMIC DNA]</scope>
    <source>
        <strain evidence="3 4">MW4</strain>
    </source>
</reference>
<proteinExistence type="predicted"/>
<keyword evidence="1" id="KW-1133">Transmembrane helix</keyword>
<dbReference type="InterPro" id="IPR036249">
    <property type="entry name" value="Thioredoxin-like_sf"/>
</dbReference>
<sequence>MPTNEPKPTKAQRRDDARAKAVAMRKEQERKAKRNRIIAITVLVVAVVALGFTGYWISQQNQQNTASGSNVVYGGDSSDVVAPKLADVTVPSTANDQGGVYVSKAGVGHTTDGDVVVRIYFDLQCPYCQHFDAANSAELDKLAAEDGVTIEYRPISFLDGNSLGTNYSTRAANAVAIVADKNPENFTKFITALYDNQPAEGTKGLTDDKIAEIAQGVGVPSSVTDTFTHTVKGTYETGSSGSTTKHDGEWRTFAPWISAATVQANTDMGGKLGTPTILIDGKKWEGDLYTAGPLTDAVNQAVAAKKG</sequence>
<protein>
    <submittedName>
        <fullName evidence="3">Thioredoxin domain-containing protein</fullName>
    </submittedName>
</protein>
<dbReference type="RefSeq" id="WP_289455227.1">
    <property type="nucleotide sequence ID" value="NZ_JAUCGQ010000001.1"/>
</dbReference>
<dbReference type="InterPro" id="IPR012336">
    <property type="entry name" value="Thioredoxin-like_fold"/>
</dbReference>